<feature type="domain" description="BHLH" evidence="3">
    <location>
        <begin position="319"/>
        <end position="423"/>
    </location>
</feature>
<dbReference type="EMBL" id="KN838654">
    <property type="protein sequence ID" value="KIJ99079.1"/>
    <property type="molecule type" value="Genomic_DNA"/>
</dbReference>
<dbReference type="PANTHER" id="PTHR47336:SF2">
    <property type="entry name" value="TRANSCRIPTION FACTOR HMS1-RELATED"/>
    <property type="match status" value="1"/>
</dbReference>
<feature type="compositionally biased region" description="Acidic residues" evidence="1">
    <location>
        <begin position="466"/>
        <end position="492"/>
    </location>
</feature>
<dbReference type="AlphaFoldDB" id="A0A0C9WNG4"/>
<dbReference type="OrthoDB" id="2133190at2759"/>
<feature type="region of interest" description="Disordered" evidence="1">
    <location>
        <begin position="1"/>
        <end position="51"/>
    </location>
</feature>
<feature type="compositionally biased region" description="Low complexity" evidence="1">
    <location>
        <begin position="156"/>
        <end position="166"/>
    </location>
</feature>
<dbReference type="SUPFAM" id="SSF47459">
    <property type="entry name" value="HLH, helix-loop-helix DNA-binding domain"/>
    <property type="match status" value="1"/>
</dbReference>
<dbReference type="Gene3D" id="4.10.280.10">
    <property type="entry name" value="Helix-loop-helix DNA-binding domain"/>
    <property type="match status" value="1"/>
</dbReference>
<reference evidence="4 5" key="1">
    <citation type="submission" date="2014-04" db="EMBL/GenBank/DDBJ databases">
        <authorList>
            <consortium name="DOE Joint Genome Institute"/>
            <person name="Kuo A."/>
            <person name="Kohler A."/>
            <person name="Nagy L.G."/>
            <person name="Floudas D."/>
            <person name="Copeland A."/>
            <person name="Barry K.W."/>
            <person name="Cichocki N."/>
            <person name="Veneault-Fourrey C."/>
            <person name="LaButti K."/>
            <person name="Lindquist E.A."/>
            <person name="Lipzen A."/>
            <person name="Lundell T."/>
            <person name="Morin E."/>
            <person name="Murat C."/>
            <person name="Sun H."/>
            <person name="Tunlid A."/>
            <person name="Henrissat B."/>
            <person name="Grigoriev I.V."/>
            <person name="Hibbett D.S."/>
            <person name="Martin F."/>
            <person name="Nordberg H.P."/>
            <person name="Cantor M.N."/>
            <person name="Hua S.X."/>
        </authorList>
    </citation>
    <scope>NUCLEOTIDE SEQUENCE [LARGE SCALE GENOMIC DNA]</scope>
    <source>
        <strain evidence="4 5">LaAM-08-1</strain>
    </source>
</reference>
<evidence type="ECO:0000256" key="2">
    <source>
        <dbReference type="SAM" id="Phobius"/>
    </source>
</evidence>
<dbReference type="InterPro" id="IPR036638">
    <property type="entry name" value="HLH_DNA-bd_sf"/>
</dbReference>
<organism evidence="4 5">
    <name type="scientific">Laccaria amethystina LaAM-08-1</name>
    <dbReference type="NCBI Taxonomy" id="1095629"/>
    <lineage>
        <taxon>Eukaryota</taxon>
        <taxon>Fungi</taxon>
        <taxon>Dikarya</taxon>
        <taxon>Basidiomycota</taxon>
        <taxon>Agaricomycotina</taxon>
        <taxon>Agaricomycetes</taxon>
        <taxon>Agaricomycetidae</taxon>
        <taxon>Agaricales</taxon>
        <taxon>Agaricineae</taxon>
        <taxon>Hydnangiaceae</taxon>
        <taxon>Laccaria</taxon>
    </lineage>
</organism>
<dbReference type="Proteomes" id="UP000054477">
    <property type="component" value="Unassembled WGS sequence"/>
</dbReference>
<keyword evidence="2" id="KW-1133">Transmembrane helix</keyword>
<dbReference type="GO" id="GO:0046983">
    <property type="term" value="F:protein dimerization activity"/>
    <property type="evidence" value="ECO:0007669"/>
    <property type="project" value="InterPro"/>
</dbReference>
<evidence type="ECO:0000256" key="1">
    <source>
        <dbReference type="SAM" id="MobiDB-lite"/>
    </source>
</evidence>
<feature type="region of interest" description="Disordered" evidence="1">
    <location>
        <begin position="461"/>
        <end position="558"/>
    </location>
</feature>
<sequence>MSSDLGLDPSDPLNLLLHNNSQSGDSSMDESFSSQSEGGSPPDWSQLTSMWNDNEGAGGIKSYSELMDFSDLTSLPMDMDFNQSMVIEPSALHYDPMKFNPQLCYDDPSVYNMSNEFLASQFPFTFQSAFDGNITSASSSASPELFHKERRLSITSSSSSSGASLSPVPESTSSLALGYASDSSQPQTKQESVCGDEPLSFTDDPAAELAHRVRQSAGVLLAVPKDAQIQGQSVNKQAALSTADPSQKLPIPRLQRRPSTKASSPSSSSSAASTPPPSTPPILSSLPSKLSINPNLTPSVESSSATTPTTAQPTAAGSRPKTSHTTIERRYRTNLNARIQSLRMAVPALRVLEDKEGGNGKKIKKNVKGSVIVKGSGISIPDSEDGTVIDVIDERGFVDGVKVARKCSKANVLGKAVEYIRVLKKRENRLKAEQAGLKTLVAGLVGGPALLKEWEREWKQRFGGEEKDEVEGDDVEGDDEESDEEDGDEGDEELGRKRKRPKFPGVAKKAVAERKTSTPATGGDSGVPEKRKRGRPRKVVPPPATAATVTSPLPPLPQTQPLNAQDETMLSSQEHWMQVHQQQQQSQPQQYLLAVFALFSFFNSPLTSSHASGHHQHTGTVLTSLHPPLAYAPDIISQFAAPSSSPVVSGADAWGWKEYVQMFHLFVSIVVLASFVLSWAGITLGIGKTTRSRSISFTLLNDGAKKRRKEVVDWVCVADECILGGNSPSISLYTRWKVYRAISLQPSSSIASISSLAMLVYGASGIPGGLARAKARSLWDSAKAHALSPILTGHGTRKQAQAFEVLVLESMDVTEAVERLSNASEGEKKGDAGRTYNPIEVLGCLLVKQRVKQHLGELFVDSVCGSKSEEDDKEFAKRKEDEMRRTIDAARELGGQVEELGRVLEKVWKTPGAALDHIDLDKDVDLAQVQDSVDTQINALLSALVLYRRVFSDPLQLAGCSSALLSPPPSPTLWSGSKGTRMVHALRQALGSRVFEEGDGAEGEGEEGGRLEDARDKVVDLIVEMERSSRGTSRAL</sequence>
<keyword evidence="2" id="KW-0472">Membrane</keyword>
<evidence type="ECO:0000313" key="5">
    <source>
        <dbReference type="Proteomes" id="UP000054477"/>
    </source>
</evidence>
<protein>
    <recommendedName>
        <fullName evidence="3">BHLH domain-containing protein</fullName>
    </recommendedName>
</protein>
<dbReference type="Pfam" id="PF00010">
    <property type="entry name" value="HLH"/>
    <property type="match status" value="1"/>
</dbReference>
<reference evidence="5" key="2">
    <citation type="submission" date="2015-01" db="EMBL/GenBank/DDBJ databases">
        <title>Evolutionary Origins and Diversification of the Mycorrhizal Mutualists.</title>
        <authorList>
            <consortium name="DOE Joint Genome Institute"/>
            <consortium name="Mycorrhizal Genomics Consortium"/>
            <person name="Kohler A."/>
            <person name="Kuo A."/>
            <person name="Nagy L.G."/>
            <person name="Floudas D."/>
            <person name="Copeland A."/>
            <person name="Barry K.W."/>
            <person name="Cichocki N."/>
            <person name="Veneault-Fourrey C."/>
            <person name="LaButti K."/>
            <person name="Lindquist E.A."/>
            <person name="Lipzen A."/>
            <person name="Lundell T."/>
            <person name="Morin E."/>
            <person name="Murat C."/>
            <person name="Riley R."/>
            <person name="Ohm R."/>
            <person name="Sun H."/>
            <person name="Tunlid A."/>
            <person name="Henrissat B."/>
            <person name="Grigoriev I.V."/>
            <person name="Hibbett D.S."/>
            <person name="Martin F."/>
        </authorList>
    </citation>
    <scope>NUCLEOTIDE SEQUENCE [LARGE SCALE GENOMIC DNA]</scope>
    <source>
        <strain evidence="5">LaAM-08-1</strain>
    </source>
</reference>
<name>A0A0C9WNG4_9AGAR</name>
<dbReference type="STRING" id="1095629.A0A0C9WNG4"/>
<gene>
    <name evidence="4" type="ORF">K443DRAFT_102834</name>
</gene>
<evidence type="ECO:0000313" key="4">
    <source>
        <dbReference type="EMBL" id="KIJ99079.1"/>
    </source>
</evidence>
<feature type="transmembrane region" description="Helical" evidence="2">
    <location>
        <begin position="662"/>
        <end position="686"/>
    </location>
</feature>
<dbReference type="HOGENOM" id="CLU_012408_0_0_1"/>
<keyword evidence="5" id="KW-1185">Reference proteome</keyword>
<feature type="region of interest" description="Disordered" evidence="1">
    <location>
        <begin position="234"/>
        <end position="329"/>
    </location>
</feature>
<feature type="compositionally biased region" description="Low complexity" evidence="1">
    <location>
        <begin position="21"/>
        <end position="38"/>
    </location>
</feature>
<dbReference type="PANTHER" id="PTHR47336">
    <property type="entry name" value="TRANSCRIPTION FACTOR HMS1-RELATED"/>
    <property type="match status" value="1"/>
</dbReference>
<dbReference type="SMART" id="SM00353">
    <property type="entry name" value="HLH"/>
    <property type="match status" value="1"/>
</dbReference>
<feature type="compositionally biased region" description="Polar residues" evidence="1">
    <location>
        <begin position="169"/>
        <end position="191"/>
    </location>
</feature>
<feature type="compositionally biased region" description="Low complexity" evidence="1">
    <location>
        <begin position="260"/>
        <end position="273"/>
    </location>
</feature>
<feature type="compositionally biased region" description="Polar residues" evidence="1">
    <location>
        <begin position="234"/>
        <end position="245"/>
    </location>
</feature>
<dbReference type="InterPro" id="IPR011598">
    <property type="entry name" value="bHLH_dom"/>
</dbReference>
<dbReference type="InterPro" id="IPR052099">
    <property type="entry name" value="Regulatory_TF_Diverse"/>
</dbReference>
<evidence type="ECO:0000259" key="3">
    <source>
        <dbReference type="PROSITE" id="PS50888"/>
    </source>
</evidence>
<keyword evidence="2" id="KW-0812">Transmembrane</keyword>
<dbReference type="PROSITE" id="PS50888">
    <property type="entry name" value="BHLH"/>
    <property type="match status" value="1"/>
</dbReference>
<feature type="region of interest" description="Disordered" evidence="1">
    <location>
        <begin position="156"/>
        <end position="202"/>
    </location>
</feature>
<proteinExistence type="predicted"/>
<feature type="compositionally biased region" description="Low complexity" evidence="1">
    <location>
        <begin position="281"/>
        <end position="316"/>
    </location>
</feature>
<accession>A0A0C9WNG4</accession>